<proteinExistence type="predicted"/>
<keyword evidence="2" id="KW-1185">Reference proteome</keyword>
<dbReference type="AlphaFoldDB" id="A0A6N8J0K0"/>
<dbReference type="Proteomes" id="UP000469385">
    <property type="component" value="Unassembled WGS sequence"/>
</dbReference>
<evidence type="ECO:0000313" key="1">
    <source>
        <dbReference type="EMBL" id="MVQ32821.1"/>
    </source>
</evidence>
<gene>
    <name evidence="1" type="ORF">GON04_25435</name>
</gene>
<organism evidence="1 2">
    <name type="scientific">Ramlibacter pinisoli</name>
    <dbReference type="NCBI Taxonomy" id="2682844"/>
    <lineage>
        <taxon>Bacteria</taxon>
        <taxon>Pseudomonadati</taxon>
        <taxon>Pseudomonadota</taxon>
        <taxon>Betaproteobacteria</taxon>
        <taxon>Burkholderiales</taxon>
        <taxon>Comamonadaceae</taxon>
        <taxon>Ramlibacter</taxon>
    </lineage>
</organism>
<sequence length="68" mass="7317">MDETQALTYVQATARAIGLPLDEARARAVALHFARSVAIARVLDTAPLAPEGELAEIYRPAPFPAQDE</sequence>
<reference evidence="1 2" key="1">
    <citation type="submission" date="2019-12" db="EMBL/GenBank/DDBJ databases">
        <authorList>
            <person name="Huq M.A."/>
        </authorList>
    </citation>
    <scope>NUCLEOTIDE SEQUENCE [LARGE SCALE GENOMIC DNA]</scope>
    <source>
        <strain evidence="1 2">MAH-25</strain>
    </source>
</reference>
<dbReference type="RefSeq" id="WP_157400935.1">
    <property type="nucleotide sequence ID" value="NZ_WSEL01000011.1"/>
</dbReference>
<evidence type="ECO:0000313" key="2">
    <source>
        <dbReference type="Proteomes" id="UP000469385"/>
    </source>
</evidence>
<dbReference type="InterPro" id="IPR025148">
    <property type="entry name" value="AtzG-like"/>
</dbReference>
<name>A0A6N8J0K0_9BURK</name>
<comment type="caution">
    <text evidence="1">The sequence shown here is derived from an EMBL/GenBank/DDBJ whole genome shotgun (WGS) entry which is preliminary data.</text>
</comment>
<dbReference type="EMBL" id="WSEL01000011">
    <property type="protein sequence ID" value="MVQ32821.1"/>
    <property type="molecule type" value="Genomic_DNA"/>
</dbReference>
<accession>A0A6N8J0K0</accession>
<dbReference type="Pfam" id="PF13318">
    <property type="entry name" value="AtzG-like"/>
    <property type="match status" value="1"/>
</dbReference>
<protein>
    <submittedName>
        <fullName evidence="1">DUF4089 domain-containing protein</fullName>
    </submittedName>
</protein>